<organism evidence="1">
    <name type="scientific">marine metagenome</name>
    <dbReference type="NCBI Taxonomy" id="408172"/>
    <lineage>
        <taxon>unclassified sequences</taxon>
        <taxon>metagenomes</taxon>
        <taxon>ecological metagenomes</taxon>
    </lineage>
</organism>
<dbReference type="AlphaFoldDB" id="A0A383B2A7"/>
<name>A0A383B2A7_9ZZZZ</name>
<reference evidence="1" key="1">
    <citation type="submission" date="2018-05" db="EMBL/GenBank/DDBJ databases">
        <authorList>
            <person name="Lanie J.A."/>
            <person name="Ng W.-L."/>
            <person name="Kazmierczak K.M."/>
            <person name="Andrzejewski T.M."/>
            <person name="Davidsen T.M."/>
            <person name="Wayne K.J."/>
            <person name="Tettelin H."/>
            <person name="Glass J.I."/>
            <person name="Rusch D."/>
            <person name="Podicherti R."/>
            <person name="Tsui H.-C.T."/>
            <person name="Winkler M.E."/>
        </authorList>
    </citation>
    <scope>NUCLEOTIDE SEQUENCE</scope>
</reference>
<sequence>NPQVEVQEGGEIKLALTSRKKELKKVILKIGEENFKLIPSRRKSADNRPVWVLEAPKTPLTVVKKRLKYSIEVTDVDGLQPELEIAGLIQIRADKPPRVQASLVSRYVLPQAAPMIDLIARDDYDIGKVQVHVEVSRQQQQPEKVDSITVPAKLDVDAARNRFKASPACNLKKYNLKKDDIVRLIVEVTDGRGEELEGESSRSEALSLRVTDRSGLLNAITELDKNSVRQLDAIIEKELGIGDSN</sequence>
<accession>A0A383B2A7</accession>
<proteinExistence type="predicted"/>
<feature type="non-terminal residue" evidence="1">
    <location>
        <position position="1"/>
    </location>
</feature>
<protein>
    <submittedName>
        <fullName evidence="1">Uncharacterized protein</fullName>
    </submittedName>
</protein>
<dbReference type="EMBL" id="UINC01196541">
    <property type="protein sequence ID" value="SVE13585.1"/>
    <property type="molecule type" value="Genomic_DNA"/>
</dbReference>
<evidence type="ECO:0000313" key="1">
    <source>
        <dbReference type="EMBL" id="SVE13585.1"/>
    </source>
</evidence>
<gene>
    <name evidence="1" type="ORF">METZ01_LOCUS466439</name>
</gene>